<protein>
    <recommendedName>
        <fullName evidence="1">Calcineurin-like phosphoesterase domain-containing protein</fullName>
    </recommendedName>
</protein>
<accession>A0A432GHD4</accession>
<dbReference type="InterPro" id="IPR004843">
    <property type="entry name" value="Calcineurin-like_PHP"/>
</dbReference>
<feature type="domain" description="Calcineurin-like phosphoesterase" evidence="1">
    <location>
        <begin position="8"/>
        <end position="180"/>
    </location>
</feature>
<evidence type="ECO:0000313" key="3">
    <source>
        <dbReference type="Proteomes" id="UP000287176"/>
    </source>
</evidence>
<evidence type="ECO:0000313" key="2">
    <source>
        <dbReference type="EMBL" id="RTZ83309.1"/>
    </source>
</evidence>
<dbReference type="AlphaFoldDB" id="A0A432GHD4"/>
<name>A0A432GHD4_9DELT</name>
<dbReference type="EMBL" id="QNZI01000219">
    <property type="protein sequence ID" value="RTZ83309.1"/>
    <property type="molecule type" value="Genomic_DNA"/>
</dbReference>
<gene>
    <name evidence="2" type="ORF">DSY94_08615</name>
</gene>
<dbReference type="SUPFAM" id="SSF56300">
    <property type="entry name" value="Metallo-dependent phosphatases"/>
    <property type="match status" value="1"/>
</dbReference>
<proteinExistence type="predicted"/>
<dbReference type="Pfam" id="PF00149">
    <property type="entry name" value="Metallophos"/>
    <property type="match status" value="1"/>
</dbReference>
<sequence>MQDKLLFQFAVIADTHIRLPDSAEEGGFPSNRLSNDRAKYVVQCLNRIKPDFVIHLGDLVHLIPALSNHESAVKIASGIFSELETKFFALPGNHDIGDKPNASLPAPVVDEKSHQIFTKYWGPMYQAFTSKNCLFTCIDTPVLNSGLMREKEQQIWLENELRVANESGLRIFVFMHYPLFICEPN</sequence>
<dbReference type="InterPro" id="IPR029052">
    <property type="entry name" value="Metallo-depent_PP-like"/>
</dbReference>
<reference evidence="2 3" key="1">
    <citation type="submission" date="2018-06" db="EMBL/GenBank/DDBJ databases">
        <title>Combined omics and stable isotope probing to characterize newly discovered Mariana Back-Arc vent microbial communities.</title>
        <authorList>
            <person name="Trembath-Reichert E."/>
            <person name="Huber J.A."/>
        </authorList>
    </citation>
    <scope>NUCLEOTIDE SEQUENCE [LARGE SCALE GENOMIC DNA]</scope>
    <source>
        <strain evidence="2">MAG 24</strain>
    </source>
</reference>
<comment type="caution">
    <text evidence="2">The sequence shown here is derived from an EMBL/GenBank/DDBJ whole genome shotgun (WGS) entry which is preliminary data.</text>
</comment>
<dbReference type="InterPro" id="IPR051918">
    <property type="entry name" value="STPP_CPPED1"/>
</dbReference>
<dbReference type="Proteomes" id="UP000287176">
    <property type="component" value="Unassembled WGS sequence"/>
</dbReference>
<organism evidence="2 3">
    <name type="scientific">SAR324 cluster bacterium</name>
    <dbReference type="NCBI Taxonomy" id="2024889"/>
    <lineage>
        <taxon>Bacteria</taxon>
        <taxon>Deltaproteobacteria</taxon>
        <taxon>SAR324 cluster</taxon>
    </lineage>
</organism>
<dbReference type="GO" id="GO:0016787">
    <property type="term" value="F:hydrolase activity"/>
    <property type="evidence" value="ECO:0007669"/>
    <property type="project" value="InterPro"/>
</dbReference>
<dbReference type="PANTHER" id="PTHR43143">
    <property type="entry name" value="METALLOPHOSPHOESTERASE, CALCINEURIN SUPERFAMILY"/>
    <property type="match status" value="1"/>
</dbReference>
<dbReference type="Gene3D" id="3.60.21.10">
    <property type="match status" value="1"/>
</dbReference>
<evidence type="ECO:0000259" key="1">
    <source>
        <dbReference type="Pfam" id="PF00149"/>
    </source>
</evidence>
<dbReference type="PANTHER" id="PTHR43143:SF1">
    <property type="entry name" value="SERINE_THREONINE-PROTEIN PHOSPHATASE CPPED1"/>
    <property type="match status" value="1"/>
</dbReference>